<reference evidence="1" key="2">
    <citation type="submission" date="2012-05" db="EMBL/GenBank/DDBJ databases">
        <title>Annotation of the Genome Sequence of Fusarium oxysporum f. sp. melonis 26406.</title>
        <authorList>
            <consortium name="The Broad Institute Genomics Platform"/>
            <person name="Ma L.-J."/>
            <person name="Corby-Kistler H."/>
            <person name="Broz K."/>
            <person name="Gale L.R."/>
            <person name="Jonkers W."/>
            <person name="O'Donnell K."/>
            <person name="Ploetz R."/>
            <person name="Steinberg C."/>
            <person name="Schwartz D.C."/>
            <person name="VanEtten H."/>
            <person name="Zhou S."/>
            <person name="Young S.K."/>
            <person name="Zeng Q."/>
            <person name="Gargeya S."/>
            <person name="Fitzgerald M."/>
            <person name="Abouelleil A."/>
            <person name="Alvarado L."/>
            <person name="Chapman S.B."/>
            <person name="Gainer-Dewar J."/>
            <person name="Goldberg J."/>
            <person name="Griggs A."/>
            <person name="Gujja S."/>
            <person name="Hansen M."/>
            <person name="Howarth C."/>
            <person name="Imamovic A."/>
            <person name="Ireland A."/>
            <person name="Larimer J."/>
            <person name="McCowan C."/>
            <person name="Murphy C."/>
            <person name="Pearson M."/>
            <person name="Poon T.W."/>
            <person name="Priest M."/>
            <person name="Roberts A."/>
            <person name="Saif S."/>
            <person name="Shea T."/>
            <person name="Sykes S."/>
            <person name="Wortman J."/>
            <person name="Nusbaum C."/>
            <person name="Birren B."/>
        </authorList>
    </citation>
    <scope>NUCLEOTIDE SEQUENCE</scope>
    <source>
        <strain evidence="1">26406</strain>
    </source>
</reference>
<accession>W9ZD75</accession>
<evidence type="ECO:0000313" key="1">
    <source>
        <dbReference type="EMBL" id="EXK26218.1"/>
    </source>
</evidence>
<protein>
    <recommendedName>
        <fullName evidence="2">EthD domain-containing protein</fullName>
    </recommendedName>
</protein>
<evidence type="ECO:0008006" key="2">
    <source>
        <dbReference type="Google" id="ProtNLM"/>
    </source>
</evidence>
<dbReference type="Proteomes" id="UP000030703">
    <property type="component" value="Unassembled WGS sequence"/>
</dbReference>
<name>W9ZD75_FUSOX</name>
<proteinExistence type="predicted"/>
<reference evidence="1" key="1">
    <citation type="submission" date="2012-04" db="EMBL/GenBank/DDBJ databases">
        <title>The Genome Sequence of Fusarium oxysporum melonis.</title>
        <authorList>
            <consortium name="The Broad Institute Genome Sequencing Platform"/>
            <person name="Ma L.-J."/>
            <person name="Gale L.R."/>
            <person name="Schwartz D.C."/>
            <person name="Zhou S."/>
            <person name="Corby-Kistler H."/>
            <person name="Young S.K."/>
            <person name="Zeng Q."/>
            <person name="Gargeya S."/>
            <person name="Fitzgerald M."/>
            <person name="Haas B."/>
            <person name="Abouelleil A."/>
            <person name="Alvarado L."/>
            <person name="Arachchi H.M."/>
            <person name="Berlin A."/>
            <person name="Brown A."/>
            <person name="Chapman S.B."/>
            <person name="Chen Z."/>
            <person name="Dunbar C."/>
            <person name="Freedman E."/>
            <person name="Gearin G."/>
            <person name="Goldberg J."/>
            <person name="Griggs A."/>
            <person name="Gujja S."/>
            <person name="Heiman D."/>
            <person name="Howarth C."/>
            <person name="Larson L."/>
            <person name="Lui A."/>
            <person name="MacDonald P.J.P."/>
            <person name="Montmayeur A."/>
            <person name="Murphy C."/>
            <person name="Neiman D."/>
            <person name="Pearson M."/>
            <person name="Priest M."/>
            <person name="Roberts A."/>
            <person name="Saif S."/>
            <person name="Shea T."/>
            <person name="Shenoy N."/>
            <person name="Sisk P."/>
            <person name="Stolte C."/>
            <person name="Sykes S."/>
            <person name="Wortman J."/>
            <person name="Nusbaum C."/>
            <person name="Birren B."/>
        </authorList>
    </citation>
    <scope>NUCLEOTIDE SEQUENCE</scope>
    <source>
        <strain evidence="1">26406</strain>
    </source>
</reference>
<sequence>MAGLCTVHTKITSPDLTTETFHRWYKSHIVDDIIKLPGIPAALRWKTLAGSERPWLASYPVQSVEVFREEGWNSLVHHSDILPPPHNFVDLMDFDTRYYKIVDKHEGTADKNATAKFVEWVAFTPGGEADFDKWYKDEFLPSTASAKGYLRTFRYKLAYAEDNVDVVDPNTVPSILLYNEFESEARDAVSKILATDQAQKIFKSAKLEQHVSLELIEAYHA</sequence>
<dbReference type="AlphaFoldDB" id="W9ZD75"/>
<gene>
    <name evidence="1" type="ORF">FOMG_17188</name>
</gene>
<organism evidence="1">
    <name type="scientific">Fusarium oxysporum f. sp. melonis 26406</name>
    <dbReference type="NCBI Taxonomy" id="1089452"/>
    <lineage>
        <taxon>Eukaryota</taxon>
        <taxon>Fungi</taxon>
        <taxon>Dikarya</taxon>
        <taxon>Ascomycota</taxon>
        <taxon>Pezizomycotina</taxon>
        <taxon>Sordariomycetes</taxon>
        <taxon>Hypocreomycetidae</taxon>
        <taxon>Hypocreales</taxon>
        <taxon>Nectriaceae</taxon>
        <taxon>Fusarium</taxon>
        <taxon>Fusarium oxysporum species complex</taxon>
    </lineage>
</organism>
<dbReference type="VEuPathDB" id="FungiDB:FOMG_17188"/>
<dbReference type="HOGENOM" id="CLU_073903_1_0_1"/>
<dbReference type="EMBL" id="JH659367">
    <property type="protein sequence ID" value="EXK26218.1"/>
    <property type="molecule type" value="Genomic_DNA"/>
</dbReference>